<comment type="similarity">
    <text evidence="3">Belongs to the zinc-containing alcohol dehydrogenase family.</text>
</comment>
<gene>
    <name evidence="5" type="ORF">AAFP32_14290</name>
</gene>
<name>A0AAU7UKU2_9MICO</name>
<dbReference type="Pfam" id="PF08240">
    <property type="entry name" value="ADH_N"/>
    <property type="match status" value="1"/>
</dbReference>
<dbReference type="PANTHER" id="PTHR43401:SF5">
    <property type="entry name" value="ALCOHOL DEHYDROGENASE-RELATED"/>
    <property type="match status" value="1"/>
</dbReference>
<keyword evidence="2" id="KW-0560">Oxidoreductase</keyword>
<feature type="domain" description="Enoyl reductase (ER)" evidence="4">
    <location>
        <begin position="48"/>
        <end position="387"/>
    </location>
</feature>
<dbReference type="InterPro" id="IPR013149">
    <property type="entry name" value="ADH-like_C"/>
</dbReference>
<dbReference type="PANTHER" id="PTHR43401">
    <property type="entry name" value="L-THREONINE 3-DEHYDROGENASE"/>
    <property type="match status" value="1"/>
</dbReference>
<sequence length="390" mass="41311">MAPTLRGPFQSLQSKWSDTLNVRLSNVEHRCFTNHGGISSMRAAVVKEANQPLVVEEVKDPTPGPEDAVLRVQASGICRSDWHGWQGDWKWIGLGLELPAVLGHEFGGEVVSVGKNVSSFREGDKVTAPFHHGCGRCEFCRAGRPNLCLNVAVYGFGGWDGSYAEYLLVTQAETNLISLPENVSSTAAAALGCRYMTGFHAIDRGQVSPGDWVAVQGAGGVGLSAIQVAAAVGAQVIAVDISDDKLQQARDAGANAVVNSRTEDVPEAIKEITAGGAHVGIDALGIQETISNSINSIRKGGRHVQVGLTGSDEQGMAQVPIDAITAAEIELVGSFGNPQPKFPGLLSLVAQGRLNPQALVEREVGLEDVNEVFSRMSEFKTKGFNIITAF</sequence>
<evidence type="ECO:0000313" key="5">
    <source>
        <dbReference type="EMBL" id="XBV88717.1"/>
    </source>
</evidence>
<comment type="cofactor">
    <cofactor evidence="1 3">
        <name>Zn(2+)</name>
        <dbReference type="ChEBI" id="CHEBI:29105"/>
    </cofactor>
</comment>
<dbReference type="RefSeq" id="WP_219618701.1">
    <property type="nucleotide sequence ID" value="NZ_CP158281.1"/>
</dbReference>
<evidence type="ECO:0000256" key="1">
    <source>
        <dbReference type="ARBA" id="ARBA00001947"/>
    </source>
</evidence>
<reference evidence="5" key="1">
    <citation type="submission" date="2024-06" db="EMBL/GenBank/DDBJ databases">
        <title>Brevibacterium koreense sp. nov., isolated from jogae-jeotgal, a Korean fermented seafood.</title>
        <authorList>
            <person name="Whon T.W."/>
            <person name="Nam S."/>
            <person name="Kim Y."/>
        </authorList>
    </citation>
    <scope>NUCLEOTIDE SEQUENCE</scope>
    <source>
        <strain evidence="5">CBA3109</strain>
    </source>
</reference>
<dbReference type="PROSITE" id="PS00059">
    <property type="entry name" value="ADH_ZINC"/>
    <property type="match status" value="1"/>
</dbReference>
<dbReference type="AlphaFoldDB" id="A0AAU7UKU2"/>
<dbReference type="SMART" id="SM00829">
    <property type="entry name" value="PKS_ER"/>
    <property type="match status" value="1"/>
</dbReference>
<dbReference type="InterPro" id="IPR013154">
    <property type="entry name" value="ADH-like_N"/>
</dbReference>
<dbReference type="KEGG" id="bkr:AAFP32_14290"/>
<accession>A0AAU7UKU2</accession>
<evidence type="ECO:0000259" key="4">
    <source>
        <dbReference type="SMART" id="SM00829"/>
    </source>
</evidence>
<protein>
    <submittedName>
        <fullName evidence="5">Zinc-dependent alcohol dehydrogenase family protein</fullName>
    </submittedName>
</protein>
<dbReference type="CDD" id="cd08260">
    <property type="entry name" value="Zn_ADH6"/>
    <property type="match status" value="1"/>
</dbReference>
<dbReference type="InterPro" id="IPR020843">
    <property type="entry name" value="ER"/>
</dbReference>
<evidence type="ECO:0000256" key="3">
    <source>
        <dbReference type="RuleBase" id="RU361277"/>
    </source>
</evidence>
<dbReference type="EMBL" id="CP158281">
    <property type="protein sequence ID" value="XBV88717.1"/>
    <property type="molecule type" value="Genomic_DNA"/>
</dbReference>
<organism evidence="5">
    <name type="scientific">Brevibacterium koreense</name>
    <dbReference type="NCBI Taxonomy" id="3140787"/>
    <lineage>
        <taxon>Bacteria</taxon>
        <taxon>Bacillati</taxon>
        <taxon>Actinomycetota</taxon>
        <taxon>Actinomycetes</taxon>
        <taxon>Micrococcales</taxon>
        <taxon>Brevibacteriaceae</taxon>
        <taxon>Brevibacterium</taxon>
    </lineage>
</organism>
<proteinExistence type="inferred from homology"/>
<evidence type="ECO:0000256" key="2">
    <source>
        <dbReference type="ARBA" id="ARBA00023002"/>
    </source>
</evidence>
<dbReference type="InterPro" id="IPR050129">
    <property type="entry name" value="Zn_alcohol_dh"/>
</dbReference>
<keyword evidence="3" id="KW-0479">Metal-binding</keyword>
<keyword evidence="3" id="KW-0862">Zinc</keyword>
<dbReference type="GO" id="GO:0008270">
    <property type="term" value="F:zinc ion binding"/>
    <property type="evidence" value="ECO:0007669"/>
    <property type="project" value="InterPro"/>
</dbReference>
<dbReference type="GO" id="GO:0016491">
    <property type="term" value="F:oxidoreductase activity"/>
    <property type="evidence" value="ECO:0007669"/>
    <property type="project" value="UniProtKB-KW"/>
</dbReference>
<dbReference type="InterPro" id="IPR002328">
    <property type="entry name" value="ADH_Zn_CS"/>
</dbReference>
<dbReference type="Pfam" id="PF00107">
    <property type="entry name" value="ADH_zinc_N"/>
    <property type="match status" value="1"/>
</dbReference>